<sequence length="221" mass="24762">MRVFFLSFFLTLLHSFTLPFSTLASKQVFVSHHISYTYTDQGKSSIVQAISLKNLTTQYYPTQYQIQLVGENPQNITGSFPISTEPQGPDATLVTVDITKPAIGKDQITRFTLKYQGKPALHNGQVWEISLPRLADPKAIDDLTLDLTIPDSFGKPAYLSPPPINLRGNVYSFNKEQIIQSPLVGAFGNFQTFSFTLTYHLTGTTKITLPPDTAYQRVFYD</sequence>
<feature type="chain" id="PRO_5002540084" evidence="1">
    <location>
        <begin position="25"/>
        <end position="221"/>
    </location>
</feature>
<feature type="signal peptide" evidence="1">
    <location>
        <begin position="1"/>
        <end position="24"/>
    </location>
</feature>
<comment type="caution">
    <text evidence="2">The sequence shown here is derived from an EMBL/GenBank/DDBJ whole genome shotgun (WGS) entry which is preliminary data.</text>
</comment>
<protein>
    <submittedName>
        <fullName evidence="2">Uncharacterized protein</fullName>
    </submittedName>
</protein>
<dbReference type="AlphaFoldDB" id="A0A0G1UP89"/>
<feature type="non-terminal residue" evidence="2">
    <location>
        <position position="221"/>
    </location>
</feature>
<proteinExistence type="predicted"/>
<gene>
    <name evidence="2" type="ORF">UY27_C0005G0019</name>
</gene>
<reference evidence="2 3" key="1">
    <citation type="journal article" date="2015" name="Nature">
        <title>rRNA introns, odd ribosomes, and small enigmatic genomes across a large radiation of phyla.</title>
        <authorList>
            <person name="Brown C.T."/>
            <person name="Hug L.A."/>
            <person name="Thomas B.C."/>
            <person name="Sharon I."/>
            <person name="Castelle C.J."/>
            <person name="Singh A."/>
            <person name="Wilkins M.J."/>
            <person name="Williams K.H."/>
            <person name="Banfield J.F."/>
        </authorList>
    </citation>
    <scope>NUCLEOTIDE SEQUENCE [LARGE SCALE GENOMIC DNA]</scope>
</reference>
<evidence type="ECO:0000256" key="1">
    <source>
        <dbReference type="SAM" id="SignalP"/>
    </source>
</evidence>
<name>A0A0G1UP89_9BACT</name>
<dbReference type="Proteomes" id="UP000034661">
    <property type="component" value="Unassembled WGS sequence"/>
</dbReference>
<accession>A0A0G1UP89</accession>
<evidence type="ECO:0000313" key="3">
    <source>
        <dbReference type="Proteomes" id="UP000034661"/>
    </source>
</evidence>
<evidence type="ECO:0000313" key="2">
    <source>
        <dbReference type="EMBL" id="KKU96042.1"/>
    </source>
</evidence>
<dbReference type="EMBL" id="LCPJ01000005">
    <property type="protein sequence ID" value="KKU96042.1"/>
    <property type="molecule type" value="Genomic_DNA"/>
</dbReference>
<organism evidence="2 3">
    <name type="scientific">Candidatus Gottesmanbacteria bacterium GW2011_GWA1_48_13</name>
    <dbReference type="NCBI Taxonomy" id="1618439"/>
    <lineage>
        <taxon>Bacteria</taxon>
        <taxon>Candidatus Gottesmaniibacteriota</taxon>
    </lineage>
</organism>
<keyword evidence="1" id="KW-0732">Signal</keyword>